<name>A0A7V2ZH81_9BACT</name>
<dbReference type="InterPro" id="IPR002201">
    <property type="entry name" value="Glyco_trans_9"/>
</dbReference>
<dbReference type="CDD" id="cd03789">
    <property type="entry name" value="GT9_LPS_heptosyltransferase"/>
    <property type="match status" value="1"/>
</dbReference>
<dbReference type="GO" id="GO:0009244">
    <property type="term" value="P:lipopolysaccharide core region biosynthetic process"/>
    <property type="evidence" value="ECO:0007669"/>
    <property type="project" value="TreeGrafter"/>
</dbReference>
<dbReference type="GO" id="GO:0008713">
    <property type="term" value="F:ADP-heptose-lipopolysaccharide heptosyltransferase activity"/>
    <property type="evidence" value="ECO:0007669"/>
    <property type="project" value="TreeGrafter"/>
</dbReference>
<dbReference type="SUPFAM" id="SSF53756">
    <property type="entry name" value="UDP-Glycosyltransferase/glycogen phosphorylase"/>
    <property type="match status" value="1"/>
</dbReference>
<keyword evidence="3" id="KW-0812">Transmembrane</keyword>
<dbReference type="GO" id="GO:0005829">
    <property type="term" value="C:cytosol"/>
    <property type="evidence" value="ECO:0007669"/>
    <property type="project" value="TreeGrafter"/>
</dbReference>
<proteinExistence type="predicted"/>
<feature type="transmembrane region" description="Helical" evidence="3">
    <location>
        <begin position="6"/>
        <end position="27"/>
    </location>
</feature>
<gene>
    <name evidence="4" type="ORF">ENS31_00220</name>
</gene>
<keyword evidence="1" id="KW-0328">Glycosyltransferase</keyword>
<organism evidence="4">
    <name type="scientific">Ignavibacterium album</name>
    <dbReference type="NCBI Taxonomy" id="591197"/>
    <lineage>
        <taxon>Bacteria</taxon>
        <taxon>Pseudomonadati</taxon>
        <taxon>Ignavibacteriota</taxon>
        <taxon>Ignavibacteria</taxon>
        <taxon>Ignavibacteriales</taxon>
        <taxon>Ignavibacteriaceae</taxon>
        <taxon>Ignavibacterium</taxon>
    </lineage>
</organism>
<keyword evidence="3" id="KW-1133">Transmembrane helix</keyword>
<keyword evidence="3" id="KW-0472">Membrane</keyword>
<accession>A0A7V2ZH81</accession>
<dbReference type="EMBL" id="DSUJ01000002">
    <property type="protein sequence ID" value="HFI89934.1"/>
    <property type="molecule type" value="Genomic_DNA"/>
</dbReference>
<evidence type="ECO:0000256" key="2">
    <source>
        <dbReference type="ARBA" id="ARBA00022679"/>
    </source>
</evidence>
<evidence type="ECO:0000256" key="1">
    <source>
        <dbReference type="ARBA" id="ARBA00022676"/>
    </source>
</evidence>
<keyword evidence="2 4" id="KW-0808">Transferase</keyword>
<reference evidence="4" key="1">
    <citation type="journal article" date="2020" name="mSystems">
        <title>Genome- and Community-Level Interaction Insights into Carbon Utilization and Element Cycling Functions of Hydrothermarchaeota in Hydrothermal Sediment.</title>
        <authorList>
            <person name="Zhou Z."/>
            <person name="Liu Y."/>
            <person name="Xu W."/>
            <person name="Pan J."/>
            <person name="Luo Z.H."/>
            <person name="Li M."/>
        </authorList>
    </citation>
    <scope>NUCLEOTIDE SEQUENCE [LARGE SCALE GENOMIC DNA]</scope>
    <source>
        <strain evidence="4">SpSt-479</strain>
    </source>
</reference>
<protein>
    <submittedName>
        <fullName evidence="4">Lipopolysaccharide heptosyltransferase family protein</fullName>
    </submittedName>
</protein>
<dbReference type="Gene3D" id="3.40.50.2000">
    <property type="entry name" value="Glycogen Phosphorylase B"/>
    <property type="match status" value="2"/>
</dbReference>
<dbReference type="PANTHER" id="PTHR30160">
    <property type="entry name" value="TETRAACYLDISACCHARIDE 4'-KINASE-RELATED"/>
    <property type="match status" value="1"/>
</dbReference>
<dbReference type="PANTHER" id="PTHR30160:SF1">
    <property type="entry name" value="LIPOPOLYSACCHARIDE 1,2-N-ACETYLGLUCOSAMINETRANSFERASE-RELATED"/>
    <property type="match status" value="1"/>
</dbReference>
<evidence type="ECO:0000256" key="3">
    <source>
        <dbReference type="SAM" id="Phobius"/>
    </source>
</evidence>
<dbReference type="AlphaFoldDB" id="A0A7V2ZH81"/>
<comment type="caution">
    <text evidence="4">The sequence shown here is derived from an EMBL/GenBank/DDBJ whole genome shotgun (WGS) entry which is preliminary data.</text>
</comment>
<dbReference type="Pfam" id="PF01075">
    <property type="entry name" value="Glyco_transf_9"/>
    <property type="match status" value="1"/>
</dbReference>
<dbReference type="InterPro" id="IPR051199">
    <property type="entry name" value="LPS_LOS_Heptosyltrfase"/>
</dbReference>
<evidence type="ECO:0000313" key="4">
    <source>
        <dbReference type="EMBL" id="HFI89934.1"/>
    </source>
</evidence>
<sequence>MSRIKILFVKFLNLINFLINAFLIKIIQFRKREIKKNSLLIIRLDSIGDYVLVQNFFNLIKLDSPYKDYKVTLCGNIIWKDLAEYCNKDAFEKFIWINKKKFKWNIPYKFRILKSVYQSGFEVAIETTFSREILFGDTIIKASKAKERIGSTGSPESYVKWKRNLFSDNYYTKLITQSEKNIFEFYRNKEFFEKLFHNKIELAKPSLNFDDVEINLPTDKEFLVVVPGAQEKARRWSEENFTELIKHLLKEYHYDILLAGSSSEKSTIMKIIDGVNSGRVFDISGKTSLPQFGKIISLAKLLISNETSAVHFAAAVGTPFICISNGKHLGRFNPYPEAMRLIFKYVYPQFVGENLNSLDKIEKQFNVESKLDINEILPARVIQAVSDLLERIDGRIN</sequence>